<dbReference type="STRING" id="945553.A0A0D2MHX7"/>
<dbReference type="EMBL" id="KN817544">
    <property type="protein sequence ID" value="KJA23233.1"/>
    <property type="molecule type" value="Genomic_DNA"/>
</dbReference>
<dbReference type="OrthoDB" id="201515at2759"/>
<dbReference type="PANTHER" id="PTHR11750">
    <property type="entry name" value="PROTEIN N-TERMINAL AMIDASE"/>
    <property type="match status" value="1"/>
</dbReference>
<dbReference type="SUPFAM" id="SSF56317">
    <property type="entry name" value="Carbon-nitrogen hydrolase"/>
    <property type="match status" value="1"/>
</dbReference>
<dbReference type="PROSITE" id="PS50263">
    <property type="entry name" value="CN_HYDROLASE"/>
    <property type="match status" value="1"/>
</dbReference>
<dbReference type="Pfam" id="PF00795">
    <property type="entry name" value="CN_hydrolase"/>
    <property type="match status" value="1"/>
</dbReference>
<protein>
    <recommendedName>
        <fullName evidence="1">CN hydrolase domain-containing protein</fullName>
    </recommendedName>
</protein>
<proteinExistence type="predicted"/>
<dbReference type="InterPro" id="IPR039703">
    <property type="entry name" value="Nta1"/>
</dbReference>
<sequence length="320" mass="35499">MPRVRMNLRIGVVQLSPKIGQVQANLTRARELCKKIEPKSLDLLCFPEMAFTGYVFENAAAISPYLELPKTGATSLFCAELAKKLGCYVVAGYPEKLNDDELDEIKRVTTESRCTEAGTEIKQVGANSAVLCAPDGSWVGGYRKTHLYKTDLTWAKPGDGFVTFELPSPLRTLSLGICMDLNPQTPDWTSAEGPYELADYCITKKTNVLLLLNAWLDSKEETEEKNDWQTLNYWAARTTPLWTDKASIRSKFSQNDDPGEGHETIVVVCNRVGDENGKGIQFAGSSAIFSLSEGSGHPKLLDALNRTEESVRVWNIQPRN</sequence>
<dbReference type="Gene3D" id="3.60.110.10">
    <property type="entry name" value="Carbon-nitrogen hydrolase"/>
    <property type="match status" value="1"/>
</dbReference>
<organism evidence="2 3">
    <name type="scientific">Hypholoma sublateritium (strain FD-334 SS-4)</name>
    <dbReference type="NCBI Taxonomy" id="945553"/>
    <lineage>
        <taxon>Eukaryota</taxon>
        <taxon>Fungi</taxon>
        <taxon>Dikarya</taxon>
        <taxon>Basidiomycota</taxon>
        <taxon>Agaricomycotina</taxon>
        <taxon>Agaricomycetes</taxon>
        <taxon>Agaricomycetidae</taxon>
        <taxon>Agaricales</taxon>
        <taxon>Agaricineae</taxon>
        <taxon>Strophariaceae</taxon>
        <taxon>Hypholoma</taxon>
    </lineage>
</organism>
<dbReference type="AlphaFoldDB" id="A0A0D2MHX7"/>
<dbReference type="InterPro" id="IPR003010">
    <property type="entry name" value="C-N_Hydrolase"/>
</dbReference>
<accession>A0A0D2MHX7</accession>
<dbReference type="PANTHER" id="PTHR11750:SF26">
    <property type="entry name" value="PROTEIN N-TERMINAL AMIDASE"/>
    <property type="match status" value="1"/>
</dbReference>
<dbReference type="OMA" id="MPMAWLL"/>
<dbReference type="GO" id="GO:0070773">
    <property type="term" value="F:protein-N-terminal glutamine amidohydrolase activity"/>
    <property type="evidence" value="ECO:0007669"/>
    <property type="project" value="InterPro"/>
</dbReference>
<evidence type="ECO:0000259" key="1">
    <source>
        <dbReference type="PROSITE" id="PS50263"/>
    </source>
</evidence>
<dbReference type="GO" id="GO:0030163">
    <property type="term" value="P:protein catabolic process"/>
    <property type="evidence" value="ECO:0007669"/>
    <property type="project" value="TreeGrafter"/>
</dbReference>
<reference evidence="3" key="1">
    <citation type="submission" date="2014-04" db="EMBL/GenBank/DDBJ databases">
        <title>Evolutionary Origins and Diversification of the Mycorrhizal Mutualists.</title>
        <authorList>
            <consortium name="DOE Joint Genome Institute"/>
            <consortium name="Mycorrhizal Genomics Consortium"/>
            <person name="Kohler A."/>
            <person name="Kuo A."/>
            <person name="Nagy L.G."/>
            <person name="Floudas D."/>
            <person name="Copeland A."/>
            <person name="Barry K.W."/>
            <person name="Cichocki N."/>
            <person name="Veneault-Fourrey C."/>
            <person name="LaButti K."/>
            <person name="Lindquist E.A."/>
            <person name="Lipzen A."/>
            <person name="Lundell T."/>
            <person name="Morin E."/>
            <person name="Murat C."/>
            <person name="Riley R."/>
            <person name="Ohm R."/>
            <person name="Sun H."/>
            <person name="Tunlid A."/>
            <person name="Henrissat B."/>
            <person name="Grigoriev I.V."/>
            <person name="Hibbett D.S."/>
            <person name="Martin F."/>
        </authorList>
    </citation>
    <scope>NUCLEOTIDE SEQUENCE [LARGE SCALE GENOMIC DNA]</scope>
    <source>
        <strain evidence="3">FD-334 SS-4</strain>
    </source>
</reference>
<keyword evidence="3" id="KW-1185">Reference proteome</keyword>
<dbReference type="Proteomes" id="UP000054270">
    <property type="component" value="Unassembled WGS sequence"/>
</dbReference>
<dbReference type="GO" id="GO:0008418">
    <property type="term" value="F:protein-N-terminal asparagine amidohydrolase activity"/>
    <property type="evidence" value="ECO:0007669"/>
    <property type="project" value="InterPro"/>
</dbReference>
<feature type="domain" description="CN hydrolase" evidence="1">
    <location>
        <begin position="8"/>
        <end position="318"/>
    </location>
</feature>
<evidence type="ECO:0000313" key="3">
    <source>
        <dbReference type="Proteomes" id="UP000054270"/>
    </source>
</evidence>
<dbReference type="InterPro" id="IPR036526">
    <property type="entry name" value="C-N_Hydrolase_sf"/>
</dbReference>
<name>A0A0D2MHX7_HYPSF</name>
<evidence type="ECO:0000313" key="2">
    <source>
        <dbReference type="EMBL" id="KJA23233.1"/>
    </source>
</evidence>
<gene>
    <name evidence="2" type="ORF">HYPSUDRAFT_137921</name>
</gene>